<dbReference type="InterPro" id="IPR000524">
    <property type="entry name" value="Tscrpt_reg_HTH_GntR"/>
</dbReference>
<dbReference type="RefSeq" id="WP_269312220.1">
    <property type="nucleotide sequence ID" value="NZ_CP114052.1"/>
</dbReference>
<dbReference type="SUPFAM" id="SSF46785">
    <property type="entry name" value="Winged helix' DNA-binding domain"/>
    <property type="match status" value="1"/>
</dbReference>
<dbReference type="PANTHER" id="PTHR38445">
    <property type="entry name" value="HTH-TYPE TRANSCRIPTIONAL REPRESSOR YTRA"/>
    <property type="match status" value="1"/>
</dbReference>
<dbReference type="Gene3D" id="1.10.10.10">
    <property type="entry name" value="Winged helix-like DNA-binding domain superfamily/Winged helix DNA-binding domain"/>
    <property type="match status" value="1"/>
</dbReference>
<dbReference type="PROSITE" id="PS50949">
    <property type="entry name" value="HTH_GNTR"/>
    <property type="match status" value="1"/>
</dbReference>
<protein>
    <submittedName>
        <fullName evidence="5">GntR family transcriptional regulator</fullName>
    </submittedName>
</protein>
<evidence type="ECO:0000256" key="1">
    <source>
        <dbReference type="ARBA" id="ARBA00023015"/>
    </source>
</evidence>
<dbReference type="InterPro" id="IPR036388">
    <property type="entry name" value="WH-like_DNA-bd_sf"/>
</dbReference>
<dbReference type="Pfam" id="PF00392">
    <property type="entry name" value="GntR"/>
    <property type="match status" value="1"/>
</dbReference>
<keyword evidence="1" id="KW-0805">Transcription regulation</keyword>
<dbReference type="SMART" id="SM00345">
    <property type="entry name" value="HTH_GNTR"/>
    <property type="match status" value="1"/>
</dbReference>
<keyword evidence="2" id="KW-0238">DNA-binding</keyword>
<feature type="domain" description="HTH gntR-type" evidence="4">
    <location>
        <begin position="11"/>
        <end position="79"/>
    </location>
</feature>
<evidence type="ECO:0000256" key="2">
    <source>
        <dbReference type="ARBA" id="ARBA00023125"/>
    </source>
</evidence>
<dbReference type="InterPro" id="IPR036390">
    <property type="entry name" value="WH_DNA-bd_sf"/>
</dbReference>
<keyword evidence="6" id="KW-1185">Reference proteome</keyword>
<dbReference type="CDD" id="cd07377">
    <property type="entry name" value="WHTH_GntR"/>
    <property type="match status" value="1"/>
</dbReference>
<evidence type="ECO:0000313" key="6">
    <source>
        <dbReference type="Proteomes" id="UP001164187"/>
    </source>
</evidence>
<dbReference type="Proteomes" id="UP001164187">
    <property type="component" value="Chromosome"/>
</dbReference>
<evidence type="ECO:0000256" key="3">
    <source>
        <dbReference type="ARBA" id="ARBA00023163"/>
    </source>
</evidence>
<gene>
    <name evidence="5" type="ORF">O0R46_03635</name>
</gene>
<dbReference type="EMBL" id="CP114052">
    <property type="protein sequence ID" value="WAW15546.1"/>
    <property type="molecule type" value="Genomic_DNA"/>
</dbReference>
<accession>A0ABY7JRS1</accession>
<evidence type="ECO:0000313" key="5">
    <source>
        <dbReference type="EMBL" id="WAW15546.1"/>
    </source>
</evidence>
<sequence length="121" mass="13723">MLLDLDFSSSIPIYMQIRNKIVLAIANGELENGEKLPTIRSLADEIGINMMTVSKAYQLLKSEGYIITDRRSGASVSYKKENTKYSKETLEDLKLKIAELKISGVSYEELIDLLKKIYEEV</sequence>
<name>A0ABY7JRS1_9FIRM</name>
<reference evidence="5" key="1">
    <citation type="submission" date="2022-12" db="EMBL/GenBank/DDBJ databases">
        <title>Peptostreptococcus.</title>
        <authorList>
            <person name="Lee S.H."/>
        </authorList>
    </citation>
    <scope>NUCLEOTIDE SEQUENCE</scope>
    <source>
        <strain evidence="5">CBA3647</strain>
    </source>
</reference>
<dbReference type="PANTHER" id="PTHR38445:SF12">
    <property type="entry name" value="GNTR-FAMILY TRANSCRIPTIONAL REGULATOR"/>
    <property type="match status" value="1"/>
</dbReference>
<proteinExistence type="predicted"/>
<organism evidence="5 6">
    <name type="scientific">Peptostreptococcus equinus</name>
    <dbReference type="NCBI Taxonomy" id="3003601"/>
    <lineage>
        <taxon>Bacteria</taxon>
        <taxon>Bacillati</taxon>
        <taxon>Bacillota</taxon>
        <taxon>Clostridia</taxon>
        <taxon>Peptostreptococcales</taxon>
        <taxon>Peptostreptococcaceae</taxon>
        <taxon>Peptostreptococcus</taxon>
    </lineage>
</organism>
<evidence type="ECO:0000259" key="4">
    <source>
        <dbReference type="PROSITE" id="PS50949"/>
    </source>
</evidence>
<keyword evidence="3" id="KW-0804">Transcription</keyword>